<reference evidence="12" key="1">
    <citation type="submission" date="2017-09" db="EMBL/GenBank/DDBJ databases">
        <title>Depth-based differentiation of microbial function through sediment-hosted aquifers and enrichment of novel symbionts in the deep terrestrial subsurface.</title>
        <authorList>
            <person name="Probst A.J."/>
            <person name="Ladd B."/>
            <person name="Jarett J.K."/>
            <person name="Geller-Mcgrath D.E."/>
            <person name="Sieber C.M.K."/>
            <person name="Emerson J.B."/>
            <person name="Anantharaman K."/>
            <person name="Thomas B.C."/>
            <person name="Malmstrom R."/>
            <person name="Stieglmeier M."/>
            <person name="Klingl A."/>
            <person name="Woyke T."/>
            <person name="Ryan C.M."/>
            <person name="Banfield J.F."/>
        </authorList>
    </citation>
    <scope>NUCLEOTIDE SEQUENCE [LARGE SCALE GENOMIC DNA]</scope>
</reference>
<dbReference type="PANTHER" id="PTHR13501:SF8">
    <property type="entry name" value="LARGE RIBOSOMAL SUBUNIT PROTEIN UL22M"/>
    <property type="match status" value="1"/>
</dbReference>
<dbReference type="AlphaFoldDB" id="A0A2H0WU18"/>
<comment type="caution">
    <text evidence="11">The sequence shown here is derived from an EMBL/GenBank/DDBJ whole genome shotgun (WGS) entry which is preliminary data.</text>
</comment>
<evidence type="ECO:0000256" key="4">
    <source>
        <dbReference type="ARBA" id="ARBA00022980"/>
    </source>
</evidence>
<gene>
    <name evidence="7" type="primary">rplV</name>
    <name evidence="11" type="ORF">COT63_00050</name>
</gene>
<dbReference type="CDD" id="cd00336">
    <property type="entry name" value="Ribosomal_L22"/>
    <property type="match status" value="1"/>
</dbReference>
<evidence type="ECO:0000313" key="11">
    <source>
        <dbReference type="EMBL" id="PIS15419.1"/>
    </source>
</evidence>
<keyword evidence="2 7" id="KW-0699">rRNA-binding</keyword>
<dbReference type="GO" id="GO:0019843">
    <property type="term" value="F:rRNA binding"/>
    <property type="evidence" value="ECO:0007669"/>
    <property type="project" value="UniProtKB-UniRule"/>
</dbReference>
<protein>
    <recommendedName>
        <fullName evidence="6 7">Large ribosomal subunit protein uL22</fullName>
    </recommendedName>
</protein>
<comment type="similarity">
    <text evidence="1 7 8">Belongs to the universal ribosomal protein uL22 family.</text>
</comment>
<dbReference type="InterPro" id="IPR001063">
    <property type="entry name" value="Ribosomal_uL22"/>
</dbReference>
<comment type="subunit">
    <text evidence="7 9">Part of the 50S ribosomal subunit.</text>
</comment>
<dbReference type="GO" id="GO:0003735">
    <property type="term" value="F:structural constituent of ribosome"/>
    <property type="evidence" value="ECO:0007669"/>
    <property type="project" value="InterPro"/>
</dbReference>
<name>A0A2H0WU18_9BACT</name>
<comment type="function">
    <text evidence="7">The globular domain of the protein is located near the polypeptide exit tunnel on the outside of the subunit, while an extended beta-hairpin is found that lines the wall of the exit tunnel in the center of the 70S ribosome.</text>
</comment>
<dbReference type="InterPro" id="IPR036394">
    <property type="entry name" value="Ribosomal_uL22_sf"/>
</dbReference>
<dbReference type="Pfam" id="PF00237">
    <property type="entry name" value="Ribosomal_L22"/>
    <property type="match status" value="1"/>
</dbReference>
<dbReference type="GO" id="GO:0022625">
    <property type="term" value="C:cytosolic large ribosomal subunit"/>
    <property type="evidence" value="ECO:0007669"/>
    <property type="project" value="TreeGrafter"/>
</dbReference>
<evidence type="ECO:0000256" key="10">
    <source>
        <dbReference type="RuleBase" id="RU004008"/>
    </source>
</evidence>
<dbReference type="HAMAP" id="MF_01331_B">
    <property type="entry name" value="Ribosomal_uL22_B"/>
    <property type="match status" value="1"/>
</dbReference>
<organism evidence="11 12">
    <name type="scientific">Candidatus Shapirobacteria bacterium CG09_land_8_20_14_0_10_38_17</name>
    <dbReference type="NCBI Taxonomy" id="1974884"/>
    <lineage>
        <taxon>Bacteria</taxon>
        <taxon>Candidatus Shapironibacteriota</taxon>
    </lineage>
</organism>
<dbReference type="PANTHER" id="PTHR13501">
    <property type="entry name" value="CHLOROPLAST 50S RIBOSOMAL PROTEIN L22-RELATED"/>
    <property type="match status" value="1"/>
</dbReference>
<evidence type="ECO:0000256" key="5">
    <source>
        <dbReference type="ARBA" id="ARBA00023274"/>
    </source>
</evidence>
<dbReference type="Gene3D" id="3.90.470.10">
    <property type="entry name" value="Ribosomal protein L22/L17"/>
    <property type="match status" value="1"/>
</dbReference>
<evidence type="ECO:0000313" key="12">
    <source>
        <dbReference type="Proteomes" id="UP000231282"/>
    </source>
</evidence>
<evidence type="ECO:0000256" key="2">
    <source>
        <dbReference type="ARBA" id="ARBA00022730"/>
    </source>
</evidence>
<dbReference type="EMBL" id="PEZH01000002">
    <property type="protein sequence ID" value="PIS15419.1"/>
    <property type="molecule type" value="Genomic_DNA"/>
</dbReference>
<evidence type="ECO:0000256" key="6">
    <source>
        <dbReference type="ARBA" id="ARBA00035207"/>
    </source>
</evidence>
<comment type="function">
    <text evidence="7 10">This protein binds specifically to 23S rRNA; its binding is stimulated by other ribosomal proteins, e.g., L4, L17, and L20. It is important during the early stages of 50S assembly. It makes multiple contacts with different domains of the 23S rRNA in the assembled 50S subunit and ribosome.</text>
</comment>
<evidence type="ECO:0000256" key="1">
    <source>
        <dbReference type="ARBA" id="ARBA00009451"/>
    </source>
</evidence>
<dbReference type="Proteomes" id="UP000231282">
    <property type="component" value="Unassembled WGS sequence"/>
</dbReference>
<keyword evidence="4 7" id="KW-0689">Ribosomal protein</keyword>
<accession>A0A2H0WU18</accession>
<evidence type="ECO:0000256" key="7">
    <source>
        <dbReference type="HAMAP-Rule" id="MF_01331"/>
    </source>
</evidence>
<evidence type="ECO:0000256" key="3">
    <source>
        <dbReference type="ARBA" id="ARBA00022884"/>
    </source>
</evidence>
<keyword evidence="5 7" id="KW-0687">Ribonucleoprotein</keyword>
<dbReference type="SUPFAM" id="SSF54843">
    <property type="entry name" value="Ribosomal protein L22"/>
    <property type="match status" value="1"/>
</dbReference>
<evidence type="ECO:0000256" key="9">
    <source>
        <dbReference type="RuleBase" id="RU004006"/>
    </source>
</evidence>
<sequence length="115" mass="13092">MQVKAEAKYLPISPRKVRLVADLIRGKSMGESLVLLENIPKKGAYFLKKLIYSASANAVNNLNLKEENLVVNQLLVDEGPRVKRMDKSHGARFNRGIIRKRTSHVKVILEERKNK</sequence>
<keyword evidence="3 7" id="KW-0694">RNA-binding</keyword>
<dbReference type="InterPro" id="IPR005727">
    <property type="entry name" value="Ribosomal_uL22_bac/chlpt-type"/>
</dbReference>
<evidence type="ECO:0000256" key="8">
    <source>
        <dbReference type="RuleBase" id="RU004005"/>
    </source>
</evidence>
<dbReference type="InterPro" id="IPR047867">
    <property type="entry name" value="Ribosomal_uL22_bac/org-type"/>
</dbReference>
<dbReference type="GO" id="GO:0006412">
    <property type="term" value="P:translation"/>
    <property type="evidence" value="ECO:0007669"/>
    <property type="project" value="UniProtKB-UniRule"/>
</dbReference>
<dbReference type="NCBIfam" id="TIGR01044">
    <property type="entry name" value="rplV_bact"/>
    <property type="match status" value="1"/>
</dbReference>
<proteinExistence type="inferred from homology"/>